<keyword evidence="4 8" id="KW-0028">Amino-acid biosynthesis</keyword>
<evidence type="ECO:0000256" key="4">
    <source>
        <dbReference type="ARBA" id="ARBA00022605"/>
    </source>
</evidence>
<evidence type="ECO:0000313" key="11">
    <source>
        <dbReference type="Proteomes" id="UP000547458"/>
    </source>
</evidence>
<feature type="binding site" evidence="8">
    <location>
        <position position="28"/>
    </location>
    <ligand>
        <name>substrate</name>
    </ligand>
</feature>
<dbReference type="Pfam" id="PF01678">
    <property type="entry name" value="DAP_epimerase"/>
    <property type="match status" value="2"/>
</dbReference>
<dbReference type="GO" id="GO:0009089">
    <property type="term" value="P:lysine biosynthetic process via diaminopimelate"/>
    <property type="evidence" value="ECO:0007669"/>
    <property type="project" value="UniProtKB-UniRule"/>
</dbReference>
<feature type="active site" description="Proton acceptor" evidence="8">
    <location>
        <position position="252"/>
    </location>
</feature>
<comment type="subcellular location">
    <subcellularLocation>
        <location evidence="8">Cytoplasm</location>
    </subcellularLocation>
</comment>
<dbReference type="Proteomes" id="UP000547458">
    <property type="component" value="Unassembled WGS sequence"/>
</dbReference>
<comment type="catalytic activity">
    <reaction evidence="7 8">
        <text>(2S,6S)-2,6-diaminopimelate = meso-2,6-diaminopimelate</text>
        <dbReference type="Rhea" id="RHEA:15393"/>
        <dbReference type="ChEBI" id="CHEBI:57609"/>
        <dbReference type="ChEBI" id="CHEBI:57791"/>
        <dbReference type="EC" id="5.1.1.7"/>
    </reaction>
</comment>
<dbReference type="EMBL" id="JAATJL010000001">
    <property type="protein sequence ID" value="NJC21969.1"/>
    <property type="molecule type" value="Genomic_DNA"/>
</dbReference>
<evidence type="ECO:0000256" key="3">
    <source>
        <dbReference type="ARBA" id="ARBA00013080"/>
    </source>
</evidence>
<proteinExistence type="inferred from homology"/>
<keyword evidence="5 8" id="KW-0457">Lysine biosynthesis</keyword>
<feature type="site" description="Could be important to modulate the pK values of the two catalytic cysteine residues" evidence="8">
    <location>
        <position position="243"/>
    </location>
</feature>
<feature type="active site" evidence="9">
    <location>
        <position position="101"/>
    </location>
</feature>
<name>A0A846RLH4_9MICC</name>
<dbReference type="GO" id="GO:0005829">
    <property type="term" value="C:cytosol"/>
    <property type="evidence" value="ECO:0007669"/>
    <property type="project" value="TreeGrafter"/>
</dbReference>
<dbReference type="Gene3D" id="3.10.310.10">
    <property type="entry name" value="Diaminopimelate Epimerase, Chain A, domain 1"/>
    <property type="match status" value="2"/>
</dbReference>
<gene>
    <name evidence="8" type="primary">dapF</name>
    <name evidence="10" type="ORF">BJ994_001045</name>
</gene>
<accession>A0A846RLH4</accession>
<feature type="binding site" evidence="8">
    <location>
        <begin position="102"/>
        <end position="103"/>
    </location>
    <ligand>
        <name>substrate</name>
    </ligand>
</feature>
<evidence type="ECO:0000256" key="7">
    <source>
        <dbReference type="ARBA" id="ARBA00051712"/>
    </source>
</evidence>
<dbReference type="InterPro" id="IPR018510">
    <property type="entry name" value="DAP_epimerase_AS"/>
</dbReference>
<feature type="binding site" evidence="8">
    <location>
        <begin position="243"/>
        <end position="244"/>
    </location>
    <ligand>
        <name>substrate</name>
    </ligand>
</feature>
<evidence type="ECO:0000256" key="8">
    <source>
        <dbReference type="HAMAP-Rule" id="MF_00197"/>
    </source>
</evidence>
<dbReference type="EC" id="5.1.1.7" evidence="3 8"/>
<evidence type="ECO:0000313" key="10">
    <source>
        <dbReference type="EMBL" id="NJC21969.1"/>
    </source>
</evidence>
<evidence type="ECO:0000256" key="5">
    <source>
        <dbReference type="ARBA" id="ARBA00023154"/>
    </source>
</evidence>
<dbReference type="PANTHER" id="PTHR31689">
    <property type="entry name" value="DIAMINOPIMELATE EPIMERASE, CHLOROPLASTIC"/>
    <property type="match status" value="1"/>
</dbReference>
<dbReference type="HAMAP" id="MF_00197">
    <property type="entry name" value="DAP_epimerase"/>
    <property type="match status" value="1"/>
</dbReference>
<feature type="binding site" evidence="8">
    <location>
        <position position="92"/>
    </location>
    <ligand>
        <name>substrate</name>
    </ligand>
</feature>
<feature type="binding site" evidence="8">
    <location>
        <position position="219"/>
    </location>
    <ligand>
        <name>substrate</name>
    </ligand>
</feature>
<dbReference type="GO" id="GO:0008837">
    <property type="term" value="F:diaminopimelate epimerase activity"/>
    <property type="evidence" value="ECO:0007669"/>
    <property type="project" value="UniProtKB-UniRule"/>
</dbReference>
<feature type="binding site" evidence="8">
    <location>
        <position position="186"/>
    </location>
    <ligand>
        <name>substrate</name>
    </ligand>
</feature>
<keyword evidence="8" id="KW-0963">Cytoplasm</keyword>
<reference evidence="10 11" key="1">
    <citation type="submission" date="2020-03" db="EMBL/GenBank/DDBJ databases">
        <title>Sequencing the genomes of 1000 actinobacteria strains.</title>
        <authorList>
            <person name="Klenk H.-P."/>
        </authorList>
    </citation>
    <scope>NUCLEOTIDE SEQUENCE [LARGE SCALE GENOMIC DNA]</scope>
    <source>
        <strain evidence="10 11">DSM 16403</strain>
    </source>
</reference>
<comment type="pathway">
    <text evidence="1 8">Amino-acid biosynthesis; L-lysine biosynthesis via DAP pathway; DL-2,6-diaminopimelate from LL-2,6-diaminopimelate: step 1/1.</text>
</comment>
<evidence type="ECO:0000256" key="2">
    <source>
        <dbReference type="ARBA" id="ARBA00010219"/>
    </source>
</evidence>
<evidence type="ECO:0000256" key="1">
    <source>
        <dbReference type="ARBA" id="ARBA00005196"/>
    </source>
</evidence>
<comment type="function">
    <text evidence="8">Catalyzes the stereoinversion of LL-2,6-diaminopimelate (L,L-DAP) to meso-diaminopimelate (meso-DAP), a precursor of L-lysine and an essential component of the bacterial peptidoglycan.</text>
</comment>
<dbReference type="PROSITE" id="PS01326">
    <property type="entry name" value="DAP_EPIMERASE"/>
    <property type="match status" value="1"/>
</dbReference>
<dbReference type="UniPathway" id="UPA00034">
    <property type="reaction ID" value="UER00025"/>
</dbReference>
<protein>
    <recommendedName>
        <fullName evidence="3 8">Diaminopimelate epimerase</fullName>
        <shortName evidence="8">DAP epimerase</shortName>
        <ecNumber evidence="3 8">5.1.1.7</ecNumber>
    </recommendedName>
    <alternativeName>
        <fullName evidence="8">PLP-independent amino acid racemase</fullName>
    </alternativeName>
</protein>
<feature type="binding site" evidence="8">
    <location>
        <begin position="253"/>
        <end position="254"/>
    </location>
    <ligand>
        <name>substrate</name>
    </ligand>
</feature>
<feature type="active site" description="Proton donor" evidence="8">
    <location>
        <position position="101"/>
    </location>
</feature>
<dbReference type="InterPro" id="IPR001653">
    <property type="entry name" value="DAP_epimerase_DapF"/>
</dbReference>
<dbReference type="PANTHER" id="PTHR31689:SF0">
    <property type="entry name" value="DIAMINOPIMELATE EPIMERASE"/>
    <property type="match status" value="1"/>
</dbReference>
<feature type="site" description="Could be important to modulate the pK values of the two catalytic cysteine residues" evidence="8">
    <location>
        <position position="188"/>
    </location>
</feature>
<keyword evidence="6 8" id="KW-0413">Isomerase</keyword>
<evidence type="ECO:0000256" key="6">
    <source>
        <dbReference type="ARBA" id="ARBA00023235"/>
    </source>
</evidence>
<dbReference type="SUPFAM" id="SSF54506">
    <property type="entry name" value="Diaminopimelate epimerase-like"/>
    <property type="match status" value="2"/>
</dbReference>
<dbReference type="NCBIfam" id="TIGR00652">
    <property type="entry name" value="DapF"/>
    <property type="match status" value="1"/>
</dbReference>
<keyword evidence="11" id="KW-1185">Reference proteome</keyword>
<comment type="caution">
    <text evidence="8">Lacks conserved residue(s) required for the propagation of feature annotation.</text>
</comment>
<organism evidence="10 11">
    <name type="scientific">Arthrobacter pigmenti</name>
    <dbReference type="NCBI Taxonomy" id="271432"/>
    <lineage>
        <taxon>Bacteria</taxon>
        <taxon>Bacillati</taxon>
        <taxon>Actinomycetota</taxon>
        <taxon>Actinomycetes</taxon>
        <taxon>Micrococcales</taxon>
        <taxon>Micrococcaceae</taxon>
        <taxon>Arthrobacter</taxon>
    </lineage>
</organism>
<comment type="subunit">
    <text evidence="8">Homodimer.</text>
</comment>
<comment type="similarity">
    <text evidence="2 8">Belongs to the diaminopimelate epimerase family.</text>
</comment>
<evidence type="ECO:0000256" key="9">
    <source>
        <dbReference type="PROSITE-ProRule" id="PRU10125"/>
    </source>
</evidence>
<comment type="caution">
    <text evidence="10">The sequence shown here is derived from an EMBL/GenBank/DDBJ whole genome shotgun (WGS) entry which is preliminary data.</text>
</comment>
<dbReference type="RefSeq" id="WP_342450292.1">
    <property type="nucleotide sequence ID" value="NZ_JAATJL010000001.1"/>
</dbReference>
<dbReference type="AlphaFoldDB" id="A0A846RLH4"/>
<sequence>MSTQPDAALAASTPLSGLSFSKGHGTGNDFLLLADPDGSIELGVEEVTAACDRHRGLGADGLIRAVPSSLVPEGRALLQNNPEAEWFMDYRNGDGSVSEMCGNGVRVFVHFLIDRGLLSLDEGAAAAVGTRGGIKVIERSPDGYSVDMGPWEFIHPEKAAARAMDALVEADGLEVPRPGLSISMGNPHTVVALAEIAELDATSLSAAPRVDPVPPNGTNVEFVVPDDPLVHDGIGQVTMRVHERGVGETLSCGTGACAAAVATRYWAGADAPDHWAVSVPGGQVGVQFHVGPDGREHVHLSGPAVLIASGTFA</sequence>